<organism evidence="1">
    <name type="scientific">marine metagenome</name>
    <dbReference type="NCBI Taxonomy" id="408172"/>
    <lineage>
        <taxon>unclassified sequences</taxon>
        <taxon>metagenomes</taxon>
        <taxon>ecological metagenomes</taxon>
    </lineage>
</organism>
<proteinExistence type="predicted"/>
<dbReference type="AlphaFoldDB" id="A0A381WZZ2"/>
<accession>A0A381WZZ2</accession>
<gene>
    <name evidence="1" type="ORF">METZ01_LOCUS110685</name>
</gene>
<reference evidence="1" key="1">
    <citation type="submission" date="2018-05" db="EMBL/GenBank/DDBJ databases">
        <authorList>
            <person name="Lanie J.A."/>
            <person name="Ng W.-L."/>
            <person name="Kazmierczak K.M."/>
            <person name="Andrzejewski T.M."/>
            <person name="Davidsen T.M."/>
            <person name="Wayne K.J."/>
            <person name="Tettelin H."/>
            <person name="Glass J.I."/>
            <person name="Rusch D."/>
            <person name="Podicherti R."/>
            <person name="Tsui H.-C.T."/>
            <person name="Winkler M.E."/>
        </authorList>
    </citation>
    <scope>NUCLEOTIDE SEQUENCE</scope>
</reference>
<protein>
    <submittedName>
        <fullName evidence="1">Uncharacterized protein</fullName>
    </submittedName>
</protein>
<evidence type="ECO:0000313" key="1">
    <source>
        <dbReference type="EMBL" id="SVA57831.1"/>
    </source>
</evidence>
<sequence length="85" mass="10045">MKGKWLLKLLLVLLRKPSLWFTSTKQVFILAKSRWPLIPPFLPFPSNDFLEFRIVTYQGESEKLPEVDVVITWLTWVAELEKSKI</sequence>
<name>A0A381WZZ2_9ZZZZ</name>
<dbReference type="EMBL" id="UINC01013375">
    <property type="protein sequence ID" value="SVA57831.1"/>
    <property type="molecule type" value="Genomic_DNA"/>
</dbReference>